<keyword evidence="8 11" id="KW-0408">Iron</keyword>
<evidence type="ECO:0000256" key="4">
    <source>
        <dbReference type="ARBA" id="ARBA00022692"/>
    </source>
</evidence>
<evidence type="ECO:0000256" key="12">
    <source>
        <dbReference type="RuleBase" id="RU000461"/>
    </source>
</evidence>
<dbReference type="CDD" id="cd11073">
    <property type="entry name" value="CYP76-like"/>
    <property type="match status" value="1"/>
</dbReference>
<dbReference type="Gene3D" id="1.10.630.10">
    <property type="entry name" value="Cytochrome P450"/>
    <property type="match status" value="1"/>
</dbReference>
<dbReference type="GO" id="GO:0016020">
    <property type="term" value="C:membrane"/>
    <property type="evidence" value="ECO:0007669"/>
    <property type="project" value="UniProtKB-SubCell"/>
</dbReference>
<keyword evidence="14" id="KW-1185">Reference proteome</keyword>
<dbReference type="GO" id="GO:0016705">
    <property type="term" value="F:oxidoreductase activity, acting on paired donors, with incorporation or reduction of molecular oxygen"/>
    <property type="evidence" value="ECO:0007669"/>
    <property type="project" value="InterPro"/>
</dbReference>
<gene>
    <name evidence="13" type="ORF">LIER_36624</name>
</gene>
<dbReference type="Pfam" id="PF00067">
    <property type="entry name" value="p450"/>
    <property type="match status" value="1"/>
</dbReference>
<dbReference type="PRINTS" id="PR00463">
    <property type="entry name" value="EP450I"/>
</dbReference>
<evidence type="ECO:0000256" key="2">
    <source>
        <dbReference type="ARBA" id="ARBA00010617"/>
    </source>
</evidence>
<sequence>MDFITIMLGLVLAFALLKILFSIGTKTKNLPPGPSSLPIIGNLHLIGDKPHETFANLATKYGQILTLKLGQITTIIVSSRNIAKEILQKQDANFAGKKKVPDALHAHNHFKYSVVWLPANAQWKSLRKILTTHIFSNNRIELNNHLRLEKVKEMVEYCSQCSKSGEAVEIGQVAFVTTMNMLANTIFSKDLTNIYSNSAVAKEFKESVQEMMADSAKPNSSDYFPILGKFDPQGIRKRYARNFGKVLGVIDGVINERMEERKLRGVNSNNDVLDVFLNFVEENKDEIDRNHIKHSCLDLFIAGTDTTSSATEWAMAELLKNPEILKRAKDEIAEVIGVGKTIEEPDIAQLPYLRSIVKETLRLHPPGPFLFPRKPDKDLEVSGYTILANSQVIVNIWKLGRDPSFWKDPLTFKPERFLDSDFDVRGHNFELLPFGSGRRVCPGIPLALKMFPTMLGSLINSFDWKIGSNIAPGELNMEERFGLALPMAHRLHAVPVPL</sequence>
<evidence type="ECO:0000313" key="13">
    <source>
        <dbReference type="EMBL" id="GAA0147970.1"/>
    </source>
</evidence>
<comment type="caution">
    <text evidence="13">The sequence shown here is derived from an EMBL/GenBank/DDBJ whole genome shotgun (WGS) entry which is preliminary data.</text>
</comment>
<keyword evidence="9 12" id="KW-0503">Monooxygenase</keyword>
<dbReference type="InterPro" id="IPR036396">
    <property type="entry name" value="Cyt_P450_sf"/>
</dbReference>
<evidence type="ECO:0000256" key="6">
    <source>
        <dbReference type="ARBA" id="ARBA00022989"/>
    </source>
</evidence>
<reference evidence="13 14" key="1">
    <citation type="submission" date="2024-01" db="EMBL/GenBank/DDBJ databases">
        <title>The complete chloroplast genome sequence of Lithospermum erythrorhizon: insights into the phylogenetic relationship among Boraginaceae species and the maternal lineages of purple gromwells.</title>
        <authorList>
            <person name="Okada T."/>
            <person name="Watanabe K."/>
        </authorList>
    </citation>
    <scope>NUCLEOTIDE SEQUENCE [LARGE SCALE GENOMIC DNA]</scope>
</reference>
<feature type="binding site" description="axial binding residue" evidence="11">
    <location>
        <position position="441"/>
    </location>
    <ligand>
        <name>heme</name>
        <dbReference type="ChEBI" id="CHEBI:30413"/>
    </ligand>
    <ligandPart>
        <name>Fe</name>
        <dbReference type="ChEBI" id="CHEBI:18248"/>
    </ligandPart>
</feature>
<dbReference type="PANTHER" id="PTHR47950">
    <property type="entry name" value="CYTOCHROME P450, FAMILY 76, SUBFAMILY C, POLYPEPTIDE 5-RELATED"/>
    <property type="match status" value="1"/>
</dbReference>
<evidence type="ECO:0000256" key="5">
    <source>
        <dbReference type="ARBA" id="ARBA00022723"/>
    </source>
</evidence>
<evidence type="ECO:0000256" key="7">
    <source>
        <dbReference type="ARBA" id="ARBA00023002"/>
    </source>
</evidence>
<dbReference type="FunFam" id="1.10.630.10:FF:000007">
    <property type="entry name" value="Cytochrome P450 76C4"/>
    <property type="match status" value="1"/>
</dbReference>
<evidence type="ECO:0000256" key="8">
    <source>
        <dbReference type="ARBA" id="ARBA00023004"/>
    </source>
</evidence>
<comment type="subcellular location">
    <subcellularLocation>
        <location evidence="1">Membrane</location>
    </subcellularLocation>
</comment>
<dbReference type="InterPro" id="IPR001128">
    <property type="entry name" value="Cyt_P450"/>
</dbReference>
<evidence type="ECO:0000256" key="1">
    <source>
        <dbReference type="ARBA" id="ARBA00004370"/>
    </source>
</evidence>
<keyword evidence="5 11" id="KW-0479">Metal-binding</keyword>
<evidence type="ECO:0000256" key="11">
    <source>
        <dbReference type="PIRSR" id="PIRSR602401-1"/>
    </source>
</evidence>
<keyword evidence="3 11" id="KW-0349">Heme</keyword>
<evidence type="ECO:0000313" key="14">
    <source>
        <dbReference type="Proteomes" id="UP001454036"/>
    </source>
</evidence>
<dbReference type="AlphaFoldDB" id="A0AAV3P8N6"/>
<dbReference type="Proteomes" id="UP001454036">
    <property type="component" value="Unassembled WGS sequence"/>
</dbReference>
<dbReference type="InterPro" id="IPR017972">
    <property type="entry name" value="Cyt_P450_CS"/>
</dbReference>
<keyword evidence="10" id="KW-0472">Membrane</keyword>
<keyword evidence="4" id="KW-0812">Transmembrane</keyword>
<keyword evidence="7 12" id="KW-0560">Oxidoreductase</keyword>
<accession>A0AAV3P8N6</accession>
<dbReference type="PRINTS" id="PR00385">
    <property type="entry name" value="P450"/>
</dbReference>
<dbReference type="EMBL" id="BAABME010016912">
    <property type="protein sequence ID" value="GAA0147970.1"/>
    <property type="molecule type" value="Genomic_DNA"/>
</dbReference>
<keyword evidence="6" id="KW-1133">Transmembrane helix</keyword>
<evidence type="ECO:0000256" key="9">
    <source>
        <dbReference type="ARBA" id="ARBA00023033"/>
    </source>
</evidence>
<dbReference type="PROSITE" id="PS00086">
    <property type="entry name" value="CYTOCHROME_P450"/>
    <property type="match status" value="1"/>
</dbReference>
<protein>
    <submittedName>
        <fullName evidence="13">Oxygenase</fullName>
    </submittedName>
</protein>
<comment type="cofactor">
    <cofactor evidence="11">
        <name>heme</name>
        <dbReference type="ChEBI" id="CHEBI:30413"/>
    </cofactor>
</comment>
<dbReference type="PANTHER" id="PTHR47950:SF4">
    <property type="entry name" value="GERANIOL 8-HYDROXYLASE-LIKE"/>
    <property type="match status" value="1"/>
</dbReference>
<comment type="similarity">
    <text evidence="2 12">Belongs to the cytochrome P450 family.</text>
</comment>
<name>A0AAV3P8N6_LITER</name>
<dbReference type="GO" id="GO:0020037">
    <property type="term" value="F:heme binding"/>
    <property type="evidence" value="ECO:0007669"/>
    <property type="project" value="InterPro"/>
</dbReference>
<proteinExistence type="inferred from homology"/>
<dbReference type="GO" id="GO:0005506">
    <property type="term" value="F:iron ion binding"/>
    <property type="evidence" value="ECO:0007669"/>
    <property type="project" value="InterPro"/>
</dbReference>
<organism evidence="13 14">
    <name type="scientific">Lithospermum erythrorhizon</name>
    <name type="common">Purple gromwell</name>
    <name type="synonym">Lithospermum officinale var. erythrorhizon</name>
    <dbReference type="NCBI Taxonomy" id="34254"/>
    <lineage>
        <taxon>Eukaryota</taxon>
        <taxon>Viridiplantae</taxon>
        <taxon>Streptophyta</taxon>
        <taxon>Embryophyta</taxon>
        <taxon>Tracheophyta</taxon>
        <taxon>Spermatophyta</taxon>
        <taxon>Magnoliopsida</taxon>
        <taxon>eudicotyledons</taxon>
        <taxon>Gunneridae</taxon>
        <taxon>Pentapetalae</taxon>
        <taxon>asterids</taxon>
        <taxon>lamiids</taxon>
        <taxon>Boraginales</taxon>
        <taxon>Boraginaceae</taxon>
        <taxon>Boraginoideae</taxon>
        <taxon>Lithospermeae</taxon>
        <taxon>Lithospermum</taxon>
    </lineage>
</organism>
<dbReference type="GO" id="GO:0004497">
    <property type="term" value="F:monooxygenase activity"/>
    <property type="evidence" value="ECO:0007669"/>
    <property type="project" value="UniProtKB-KW"/>
</dbReference>
<dbReference type="InterPro" id="IPR002401">
    <property type="entry name" value="Cyt_P450_E_grp-I"/>
</dbReference>
<dbReference type="SUPFAM" id="SSF48264">
    <property type="entry name" value="Cytochrome P450"/>
    <property type="match status" value="1"/>
</dbReference>
<evidence type="ECO:0000256" key="3">
    <source>
        <dbReference type="ARBA" id="ARBA00022617"/>
    </source>
</evidence>
<evidence type="ECO:0000256" key="10">
    <source>
        <dbReference type="ARBA" id="ARBA00023136"/>
    </source>
</evidence>